<proteinExistence type="predicted"/>
<evidence type="ECO:0000313" key="2">
    <source>
        <dbReference type="Proteomes" id="UP000015545"/>
    </source>
</evidence>
<organism evidence="1 2">
    <name type="scientific">Pseudomonas phage PaBG</name>
    <dbReference type="NCBI Taxonomy" id="1335230"/>
    <lineage>
        <taxon>Viruses</taxon>
        <taxon>Duplodnaviria</taxon>
        <taxon>Heunggongvirae</taxon>
        <taxon>Uroviricota</taxon>
        <taxon>Caudoviricetes</taxon>
        <taxon>Baikalvirus</taxon>
        <taxon>Baikalvirus PaBG</taxon>
    </lineage>
</organism>
<dbReference type="RefSeq" id="YP_008433602.1">
    <property type="nucleotide sequence ID" value="NC_022096.1"/>
</dbReference>
<sequence length="208" mass="23741">MAMRDKAKFGYLYMLTREMGEALTSKDWKDIQGWPYQSHQGTNYLIITSGMFFRTLSEQSEVVVALWTMDVLKDRDSELGTRTWEELAALLEAERMPFQYMIGTTQKIALQCAAALNKRIADLKALIETKGIKLEANPMFLLESTLPTPQCAVVMLDQLERQVQMLEDIRRSLSSYEHRNSLQHAAHLVSVEDNRKPLNPRTLADAAS</sequence>
<dbReference type="KEGG" id="vg:16574957"/>
<protein>
    <submittedName>
        <fullName evidence="1">Uncharacterized protein</fullName>
    </submittedName>
</protein>
<dbReference type="Proteomes" id="UP000015545">
    <property type="component" value="Segment"/>
</dbReference>
<name>S5VZS7_9CAUD</name>
<evidence type="ECO:0000313" key="1">
    <source>
        <dbReference type="EMBL" id="AGS82155.1"/>
    </source>
</evidence>
<gene>
    <name evidence="1" type="ORF">PaBG_00272</name>
</gene>
<keyword evidence="2" id="KW-1185">Reference proteome</keyword>
<dbReference type="EMBL" id="KF147891">
    <property type="protein sequence ID" value="AGS82155.1"/>
    <property type="molecule type" value="Genomic_DNA"/>
</dbReference>
<accession>S5VZS7</accession>
<reference evidence="1 2" key="1">
    <citation type="journal article" date="2014" name="Genome Announc.">
        <title>Complete Genome Sequence of the Novel Giant Pseudomonas Phage PaBG.</title>
        <authorList>
            <person name="Sykilinda N.N."/>
            <person name="Bondar A.A."/>
            <person name="Gorshkova A.S."/>
            <person name="Kurochkina L.P."/>
            <person name="Kulikov E.E."/>
            <person name="Shneider M.M."/>
            <person name="Kadykov V.A."/>
            <person name="Solovjeva N.V."/>
            <person name="Kabilov M.R."/>
            <person name="Mesyanzhinov V.V."/>
            <person name="Vlassov V.V."/>
            <person name="Drukker V.V."/>
            <person name="Miroshnikov K.A."/>
        </authorList>
    </citation>
    <scope>NUCLEOTIDE SEQUENCE [LARGE SCALE GENOMIC DNA]</scope>
</reference>